<dbReference type="InterPro" id="IPR018164">
    <property type="entry name" value="Ala-tRNA-synth_IIc_N"/>
</dbReference>
<dbReference type="RefSeq" id="WP_035663122.1">
    <property type="nucleotide sequence ID" value="NZ_BAUV01000007.1"/>
</dbReference>
<comment type="caution">
    <text evidence="6">The sequence shown here is derived from an EMBL/GenBank/DDBJ whole genome shotgun (WGS) entry which is preliminary data.</text>
</comment>
<sequence length="397" mass="45366">MTKKLYYEDPYIKTFSAIILKQEQTNEGNWFVILNQTAFYPTGGGQPYDTGTLAGVHVVDVQQEEGIIRHFLKSRIDVDDHTEVEGVINWSRRFDHMQQHAGQHLLSAAFADLFDYETVSFHLGKETLTIDLETKQLTQVEVTQAEEWVNEKILKNISIEPKWVNLEEALSYSLRKQPVVKEDIRLVIIPNVDYNACGGTHPSSTGQIRAVKILSWEQQKNRIRVHFICGDRVISLFERKHTVLQELVSLTSSSESNLPNAVRKLIQKDKELEKQVELWNDKLLTYEAKKMLENKMIFKFFKNRPVKELQKLAQMIVTECKDACVVLVVENDNRIQFVASKGDGLQVEVKKVVLDALPLINGKGGGTDKLIQGGGETKMTGKAFLEYLEKEVRKAYN</sequence>
<dbReference type="GO" id="GO:0005737">
    <property type="term" value="C:cytoplasm"/>
    <property type="evidence" value="ECO:0007669"/>
    <property type="project" value="UniProtKB-SubCell"/>
</dbReference>
<evidence type="ECO:0000256" key="4">
    <source>
        <dbReference type="ARBA" id="ARBA00022833"/>
    </source>
</evidence>
<keyword evidence="7" id="KW-1185">Reference proteome</keyword>
<dbReference type="PANTHER" id="PTHR43462:SF1">
    <property type="entry name" value="ALANYL-TRNA EDITING PROTEIN AARSD1"/>
    <property type="match status" value="1"/>
</dbReference>
<reference evidence="6 7" key="1">
    <citation type="journal article" date="2014" name="Genome Announc.">
        <title>Draft Genome Sequences of Three Alkaliphilic Bacillus Strains, Bacillus wakoensis JCM 9140T, Bacillus akibai JCM 9157T, and Bacillus hemicellulosilyticus JCM 9152T.</title>
        <authorList>
            <person name="Yuki M."/>
            <person name="Oshima K."/>
            <person name="Suda W."/>
            <person name="Oshida Y."/>
            <person name="Kitamura K."/>
            <person name="Iida T."/>
            <person name="Hattori M."/>
            <person name="Ohkuma M."/>
        </authorList>
    </citation>
    <scope>NUCLEOTIDE SEQUENCE [LARGE SCALE GENOMIC DNA]</scope>
    <source>
        <strain evidence="6 7">JCM 9157</strain>
    </source>
</reference>
<dbReference type="Gene3D" id="3.10.310.40">
    <property type="match status" value="1"/>
</dbReference>
<dbReference type="InterPro" id="IPR012947">
    <property type="entry name" value="tRNA_SAD"/>
</dbReference>
<dbReference type="Gene3D" id="2.40.30.130">
    <property type="match status" value="1"/>
</dbReference>
<keyword evidence="4" id="KW-0862">Zinc</keyword>
<evidence type="ECO:0000256" key="2">
    <source>
        <dbReference type="ARBA" id="ARBA00004496"/>
    </source>
</evidence>
<gene>
    <name evidence="6" type="ORF">JCM9157_1353</name>
</gene>
<proteinExistence type="predicted"/>
<dbReference type="GO" id="GO:0004813">
    <property type="term" value="F:alanine-tRNA ligase activity"/>
    <property type="evidence" value="ECO:0007669"/>
    <property type="project" value="InterPro"/>
</dbReference>
<dbReference type="InterPro" id="IPR009000">
    <property type="entry name" value="Transl_B-barrel_sf"/>
</dbReference>
<evidence type="ECO:0000256" key="3">
    <source>
        <dbReference type="ARBA" id="ARBA00022723"/>
    </source>
</evidence>
<dbReference type="SUPFAM" id="SSF55186">
    <property type="entry name" value="ThrRS/AlaRS common domain"/>
    <property type="match status" value="1"/>
</dbReference>
<organism evidence="6 7">
    <name type="scientific">Halalkalibacter akibai (strain ATCC 43226 / DSM 21942 / CIP 109018 / JCM 9157 / 1139)</name>
    <name type="common">Bacillus akibai</name>
    <dbReference type="NCBI Taxonomy" id="1236973"/>
    <lineage>
        <taxon>Bacteria</taxon>
        <taxon>Bacillati</taxon>
        <taxon>Bacillota</taxon>
        <taxon>Bacilli</taxon>
        <taxon>Bacillales</taxon>
        <taxon>Bacillaceae</taxon>
        <taxon>Halalkalibacter</taxon>
    </lineage>
</organism>
<dbReference type="STRING" id="1236973.JCM9157_1353"/>
<dbReference type="GO" id="GO:0003676">
    <property type="term" value="F:nucleic acid binding"/>
    <property type="evidence" value="ECO:0007669"/>
    <property type="project" value="InterPro"/>
</dbReference>
<feature type="domain" description="Alanyl-transfer RNA synthetases family profile" evidence="5">
    <location>
        <begin position="1"/>
        <end position="224"/>
    </location>
</feature>
<dbReference type="PROSITE" id="PS50860">
    <property type="entry name" value="AA_TRNA_LIGASE_II_ALA"/>
    <property type="match status" value="1"/>
</dbReference>
<evidence type="ECO:0000256" key="1">
    <source>
        <dbReference type="ARBA" id="ARBA00001947"/>
    </source>
</evidence>
<dbReference type="SMART" id="SM00863">
    <property type="entry name" value="tRNA_SAD"/>
    <property type="match status" value="1"/>
</dbReference>
<keyword evidence="6" id="KW-0030">Aminoacyl-tRNA synthetase</keyword>
<dbReference type="eggNOG" id="COG0013">
    <property type="taxonomic scope" value="Bacteria"/>
</dbReference>
<evidence type="ECO:0000259" key="5">
    <source>
        <dbReference type="PROSITE" id="PS50860"/>
    </source>
</evidence>
<dbReference type="GO" id="GO:0046872">
    <property type="term" value="F:metal ion binding"/>
    <property type="evidence" value="ECO:0007669"/>
    <property type="project" value="UniProtKB-KW"/>
</dbReference>
<comment type="subcellular location">
    <subcellularLocation>
        <location evidence="2">Cytoplasm</location>
    </subcellularLocation>
</comment>
<protein>
    <submittedName>
        <fullName evidence="6">Alanyl-tRNA synthetase family protein</fullName>
    </submittedName>
</protein>
<dbReference type="GO" id="GO:0006419">
    <property type="term" value="P:alanyl-tRNA aminoacylation"/>
    <property type="evidence" value="ECO:0007669"/>
    <property type="project" value="InterPro"/>
</dbReference>
<dbReference type="InterPro" id="IPR051335">
    <property type="entry name" value="Alanyl-tRNA_Editing_Enzymes"/>
</dbReference>
<dbReference type="GO" id="GO:0002161">
    <property type="term" value="F:aminoacyl-tRNA deacylase activity"/>
    <property type="evidence" value="ECO:0007669"/>
    <property type="project" value="UniProtKB-ARBA"/>
</dbReference>
<evidence type="ECO:0000313" key="7">
    <source>
        <dbReference type="Proteomes" id="UP000018896"/>
    </source>
</evidence>
<dbReference type="PANTHER" id="PTHR43462">
    <property type="entry name" value="ALANYL-TRNA EDITING PROTEIN"/>
    <property type="match status" value="1"/>
</dbReference>
<dbReference type="Pfam" id="PF01411">
    <property type="entry name" value="tRNA-synt_2c"/>
    <property type="match status" value="1"/>
</dbReference>
<dbReference type="Pfam" id="PF07973">
    <property type="entry name" value="tRNA_SAD"/>
    <property type="match status" value="1"/>
</dbReference>
<evidence type="ECO:0000313" key="6">
    <source>
        <dbReference type="EMBL" id="GAE34305.1"/>
    </source>
</evidence>
<dbReference type="InterPro" id="IPR018165">
    <property type="entry name" value="Ala-tRNA-synth_IIc_core"/>
</dbReference>
<dbReference type="GO" id="GO:0005524">
    <property type="term" value="F:ATP binding"/>
    <property type="evidence" value="ECO:0007669"/>
    <property type="project" value="InterPro"/>
</dbReference>
<keyword evidence="6" id="KW-0436">Ligase</keyword>
<dbReference type="SUPFAM" id="SSF50447">
    <property type="entry name" value="Translation proteins"/>
    <property type="match status" value="1"/>
</dbReference>
<accession>W4QQC0</accession>
<dbReference type="Gene3D" id="3.30.980.10">
    <property type="entry name" value="Threonyl-trna Synthetase, Chain A, domain 2"/>
    <property type="match status" value="1"/>
</dbReference>
<comment type="cofactor">
    <cofactor evidence="1">
        <name>Zn(2+)</name>
        <dbReference type="ChEBI" id="CHEBI:29105"/>
    </cofactor>
</comment>
<dbReference type="OrthoDB" id="9812949at2"/>
<dbReference type="EMBL" id="BAUV01000007">
    <property type="protein sequence ID" value="GAE34305.1"/>
    <property type="molecule type" value="Genomic_DNA"/>
</dbReference>
<dbReference type="InterPro" id="IPR018163">
    <property type="entry name" value="Thr/Ala-tRNA-synth_IIc_edit"/>
</dbReference>
<keyword evidence="3" id="KW-0479">Metal-binding</keyword>
<dbReference type="AlphaFoldDB" id="W4QQC0"/>
<dbReference type="Proteomes" id="UP000018896">
    <property type="component" value="Unassembled WGS sequence"/>
</dbReference>
<name>W4QQC0_HALA3</name>